<sequence length="21" mass="2272">MTTPTTNKTTVPPVLHGQHNP</sequence>
<organism evidence="2">
    <name type="scientific">Anguilla anguilla</name>
    <name type="common">European freshwater eel</name>
    <name type="synonym">Muraena anguilla</name>
    <dbReference type="NCBI Taxonomy" id="7936"/>
    <lineage>
        <taxon>Eukaryota</taxon>
        <taxon>Metazoa</taxon>
        <taxon>Chordata</taxon>
        <taxon>Craniata</taxon>
        <taxon>Vertebrata</taxon>
        <taxon>Euteleostomi</taxon>
        <taxon>Actinopterygii</taxon>
        <taxon>Neopterygii</taxon>
        <taxon>Teleostei</taxon>
        <taxon>Anguilliformes</taxon>
        <taxon>Anguillidae</taxon>
        <taxon>Anguilla</taxon>
    </lineage>
</organism>
<name>A0A0E9QXS4_ANGAN</name>
<evidence type="ECO:0000256" key="1">
    <source>
        <dbReference type="SAM" id="MobiDB-lite"/>
    </source>
</evidence>
<reference evidence="2" key="1">
    <citation type="submission" date="2014-11" db="EMBL/GenBank/DDBJ databases">
        <authorList>
            <person name="Amaro Gonzalez C."/>
        </authorList>
    </citation>
    <scope>NUCLEOTIDE SEQUENCE</scope>
</reference>
<accession>A0A0E9QXS4</accession>
<protein>
    <submittedName>
        <fullName evidence="2">Uncharacterized protein</fullName>
    </submittedName>
</protein>
<dbReference type="AlphaFoldDB" id="A0A0E9QXS4"/>
<dbReference type="EMBL" id="GBXM01087689">
    <property type="protein sequence ID" value="JAH20888.1"/>
    <property type="molecule type" value="Transcribed_RNA"/>
</dbReference>
<proteinExistence type="predicted"/>
<feature type="compositionally biased region" description="Low complexity" evidence="1">
    <location>
        <begin position="1"/>
        <end position="14"/>
    </location>
</feature>
<feature type="region of interest" description="Disordered" evidence="1">
    <location>
        <begin position="1"/>
        <end position="21"/>
    </location>
</feature>
<reference evidence="2" key="2">
    <citation type="journal article" date="2015" name="Fish Shellfish Immunol.">
        <title>Early steps in the European eel (Anguilla anguilla)-Vibrio vulnificus interaction in the gills: Role of the RtxA13 toxin.</title>
        <authorList>
            <person name="Callol A."/>
            <person name="Pajuelo D."/>
            <person name="Ebbesson L."/>
            <person name="Teles M."/>
            <person name="MacKenzie S."/>
            <person name="Amaro C."/>
        </authorList>
    </citation>
    <scope>NUCLEOTIDE SEQUENCE</scope>
</reference>
<evidence type="ECO:0000313" key="2">
    <source>
        <dbReference type="EMBL" id="JAH20888.1"/>
    </source>
</evidence>